<evidence type="ECO:0000313" key="3">
    <source>
        <dbReference type="Proteomes" id="UP001054902"/>
    </source>
</evidence>
<keyword evidence="3" id="KW-1185">Reference proteome</keyword>
<dbReference type="EMBL" id="BLLK01000069">
    <property type="protein sequence ID" value="GFH60905.1"/>
    <property type="molecule type" value="Genomic_DNA"/>
</dbReference>
<feature type="compositionally biased region" description="Polar residues" evidence="1">
    <location>
        <begin position="118"/>
        <end position="127"/>
    </location>
</feature>
<organism evidence="2 3">
    <name type="scientific">Chaetoceros tenuissimus</name>
    <dbReference type="NCBI Taxonomy" id="426638"/>
    <lineage>
        <taxon>Eukaryota</taxon>
        <taxon>Sar</taxon>
        <taxon>Stramenopiles</taxon>
        <taxon>Ochrophyta</taxon>
        <taxon>Bacillariophyta</taxon>
        <taxon>Coscinodiscophyceae</taxon>
        <taxon>Chaetocerotophycidae</taxon>
        <taxon>Chaetocerotales</taxon>
        <taxon>Chaetocerotaceae</taxon>
        <taxon>Chaetoceros</taxon>
    </lineage>
</organism>
<feature type="region of interest" description="Disordered" evidence="1">
    <location>
        <begin position="72"/>
        <end position="179"/>
    </location>
</feature>
<feature type="compositionally biased region" description="Polar residues" evidence="1">
    <location>
        <begin position="32"/>
        <end position="41"/>
    </location>
</feature>
<dbReference type="Proteomes" id="UP001054902">
    <property type="component" value="Unassembled WGS sequence"/>
</dbReference>
<dbReference type="AlphaFoldDB" id="A0AAD3HEQ5"/>
<evidence type="ECO:0000256" key="1">
    <source>
        <dbReference type="SAM" id="MobiDB-lite"/>
    </source>
</evidence>
<feature type="compositionally biased region" description="Low complexity" evidence="1">
    <location>
        <begin position="330"/>
        <end position="343"/>
    </location>
</feature>
<comment type="caution">
    <text evidence="2">The sequence shown here is derived from an EMBL/GenBank/DDBJ whole genome shotgun (WGS) entry which is preliminary data.</text>
</comment>
<feature type="region of interest" description="Disordered" evidence="1">
    <location>
        <begin position="517"/>
        <end position="537"/>
    </location>
</feature>
<feature type="region of interest" description="Disordered" evidence="1">
    <location>
        <begin position="312"/>
        <end position="396"/>
    </location>
</feature>
<feature type="compositionally biased region" description="Polar residues" evidence="1">
    <location>
        <begin position="76"/>
        <end position="101"/>
    </location>
</feature>
<feature type="compositionally biased region" description="Low complexity" evidence="1">
    <location>
        <begin position="374"/>
        <end position="396"/>
    </location>
</feature>
<evidence type="ECO:0000313" key="2">
    <source>
        <dbReference type="EMBL" id="GFH60905.1"/>
    </source>
</evidence>
<gene>
    <name evidence="2" type="ORF">CTEN210_17381</name>
</gene>
<name>A0AAD3HEQ5_9STRA</name>
<proteinExistence type="predicted"/>
<sequence>MEEARDRNDDEPETPRTSLNPRPMLTPPRMVQVSTQNGNQNEGDEAGMQQTTSHQINVDDAVIQLERDSERLHIPQNENSSSTITFNTQTPSELNFPNMRQSLSSSSTSTGMSQVTSPSDWNMSLNRETVRRGRRRRASSFDNSIPIPRISLRPRFSRHSDNANDSNVPGNEPENQQSSQSNIINGESLLYSNFAAHGDGCNCAQCASNRLPSFDVTAHRHPSGARIRPRNRRHFRHNTYGGSDASTDVFAEALQGDSLDNFSFALSPQFENIDFSNHSSSSTNNDGVVSIVHNPFELSAIEASLPPAAMAFAPPSDVNSSSTRGRRNPSQQTSSNSTTTVIPRPIPRPQPPLGDSHPIPHPLLGHTRSKAQGASTTNVNHSTAATSTASPSLGTPTCTCTISTSSVSAFDQTSPPQWQDHNFSPGTSSDSMVFEGLKNEPSPLPPKPATSFNPMCTIQSGVNAPSTTQLKNDDTQILALNRDTKRGGKSESICVDNNTKENASNFPFDEVIFHDNSSDHSAQLPYDEYAEKKKDST</sequence>
<accession>A0AAD3HEQ5</accession>
<feature type="compositionally biased region" description="Polar residues" evidence="1">
    <location>
        <begin position="163"/>
        <end position="179"/>
    </location>
</feature>
<feature type="region of interest" description="Disordered" evidence="1">
    <location>
        <begin position="1"/>
        <end position="51"/>
    </location>
</feature>
<reference evidence="2 3" key="1">
    <citation type="journal article" date="2021" name="Sci. Rep.">
        <title>The genome of the diatom Chaetoceros tenuissimus carries an ancient integrated fragment of an extant virus.</title>
        <authorList>
            <person name="Hongo Y."/>
            <person name="Kimura K."/>
            <person name="Takaki Y."/>
            <person name="Yoshida Y."/>
            <person name="Baba S."/>
            <person name="Kobayashi G."/>
            <person name="Nagasaki K."/>
            <person name="Hano T."/>
            <person name="Tomaru Y."/>
        </authorList>
    </citation>
    <scope>NUCLEOTIDE SEQUENCE [LARGE SCALE GENOMIC DNA]</scope>
    <source>
        <strain evidence="2 3">NIES-3715</strain>
    </source>
</reference>
<protein>
    <submittedName>
        <fullName evidence="2">Uncharacterized protein</fullName>
    </submittedName>
</protein>
<feature type="compositionally biased region" description="Low complexity" evidence="1">
    <location>
        <begin position="102"/>
        <end position="117"/>
    </location>
</feature>